<name>F3G6S7_PSESJ</name>
<reference evidence="1 2" key="1">
    <citation type="journal article" date="2011" name="PLoS Pathog.">
        <title>Dynamic evolution of pathogenicity revealed by sequencing and comparative genomics of 19 Pseudomonas syringae isolates.</title>
        <authorList>
            <person name="Baltrus D.A."/>
            <person name="Nishimura M.T."/>
            <person name="Romanchuk A."/>
            <person name="Chang J.H."/>
            <person name="Mukhtar M.S."/>
            <person name="Cherkis K."/>
            <person name="Roach J."/>
            <person name="Grant S.R."/>
            <person name="Jones C.D."/>
            <person name="Dangl J.L."/>
        </authorList>
    </citation>
    <scope>NUCLEOTIDE SEQUENCE [LARGE SCALE GENOMIC DNA]</scope>
    <source>
        <strain evidence="1 2">1704B</strain>
    </source>
</reference>
<dbReference type="Proteomes" id="UP000004986">
    <property type="component" value="Unassembled WGS sequence"/>
</dbReference>
<evidence type="ECO:0000313" key="2">
    <source>
        <dbReference type="Proteomes" id="UP000004986"/>
    </source>
</evidence>
<dbReference type="AlphaFoldDB" id="F3G6S7"/>
<accession>F3G6S7</accession>
<feature type="non-terminal residue" evidence="1">
    <location>
        <position position="101"/>
    </location>
</feature>
<protein>
    <submittedName>
        <fullName evidence="1">Major capsid protein E</fullName>
    </submittedName>
</protein>
<keyword evidence="2" id="KW-1185">Reference proteome</keyword>
<proteinExistence type="predicted"/>
<comment type="caution">
    <text evidence="1">The sequence shown here is derived from an EMBL/GenBank/DDBJ whole genome shotgun (WGS) entry which is preliminary data.</text>
</comment>
<dbReference type="EMBL" id="AEAI01000515">
    <property type="protein sequence ID" value="EGH42777.1"/>
    <property type="molecule type" value="Genomic_DNA"/>
</dbReference>
<dbReference type="Gene3D" id="3.15.30.10">
    <property type="entry name" value="putative capsid protein of prophage domain like"/>
    <property type="match status" value="1"/>
</dbReference>
<dbReference type="HOGENOM" id="CLU_2312211_0_0_6"/>
<dbReference type="InterPro" id="IPR005564">
    <property type="entry name" value="Major_capsid_GpE"/>
</dbReference>
<gene>
    <name evidence="1" type="ORF">PSYPI_10380</name>
</gene>
<sequence length="101" mass="11434">MDIFDTRTMLEAVEQMPTARRFLLNTFFNGGSPVTFPTKTVDIDIVKGQRKMAPFVHPRLPGSISLRDGYRTDSYAPPYIQPKRETTAELVLKRSAGDNPF</sequence>
<organism evidence="1 2">
    <name type="scientific">Pseudomonas syringae pv. pisi str. 1704B</name>
    <dbReference type="NCBI Taxonomy" id="629263"/>
    <lineage>
        <taxon>Bacteria</taxon>
        <taxon>Pseudomonadati</taxon>
        <taxon>Pseudomonadota</taxon>
        <taxon>Gammaproteobacteria</taxon>
        <taxon>Pseudomonadales</taxon>
        <taxon>Pseudomonadaceae</taxon>
        <taxon>Pseudomonas</taxon>
        <taxon>Pseudomonas syringae</taxon>
    </lineage>
</organism>
<dbReference type="Pfam" id="PF03864">
    <property type="entry name" value="Phage_cap_E"/>
    <property type="match status" value="1"/>
</dbReference>
<evidence type="ECO:0000313" key="1">
    <source>
        <dbReference type="EMBL" id="EGH42777.1"/>
    </source>
</evidence>